<dbReference type="STRING" id="5539.A0A3E2GSQ8"/>
<dbReference type="Gene3D" id="2.80.10.50">
    <property type="match status" value="1"/>
</dbReference>
<reference evidence="1 2" key="1">
    <citation type="submission" date="2018-05" db="EMBL/GenBank/DDBJ databases">
        <title>Draft genome sequence of Scytalidium lignicola DSM 105466, a ubiquitous saprotrophic fungus.</title>
        <authorList>
            <person name="Buettner E."/>
            <person name="Gebauer A.M."/>
            <person name="Hofrichter M."/>
            <person name="Liers C."/>
            <person name="Kellner H."/>
        </authorList>
    </citation>
    <scope>NUCLEOTIDE SEQUENCE [LARGE SCALE GENOMIC DNA]</scope>
    <source>
        <strain evidence="1 2">DSM 105466</strain>
    </source>
</reference>
<name>A0A3E2GSQ8_SCYLI</name>
<accession>A0A3E2GSQ8</accession>
<dbReference type="Proteomes" id="UP000258309">
    <property type="component" value="Unassembled WGS sequence"/>
</dbReference>
<organism evidence="1 2">
    <name type="scientific">Scytalidium lignicola</name>
    <name type="common">Hyphomycete</name>
    <dbReference type="NCBI Taxonomy" id="5539"/>
    <lineage>
        <taxon>Eukaryota</taxon>
        <taxon>Fungi</taxon>
        <taxon>Dikarya</taxon>
        <taxon>Ascomycota</taxon>
        <taxon>Pezizomycotina</taxon>
        <taxon>Leotiomycetes</taxon>
        <taxon>Leotiomycetes incertae sedis</taxon>
        <taxon>Scytalidium</taxon>
    </lineage>
</organism>
<evidence type="ECO:0000313" key="1">
    <source>
        <dbReference type="EMBL" id="RFU24139.1"/>
    </source>
</evidence>
<dbReference type="AlphaFoldDB" id="A0A3E2GSQ8"/>
<gene>
    <name evidence="1" type="ORF">B7463_g12202</name>
</gene>
<evidence type="ECO:0008006" key="3">
    <source>
        <dbReference type="Google" id="ProtNLM"/>
    </source>
</evidence>
<dbReference type="SUPFAM" id="SSF50370">
    <property type="entry name" value="Ricin B-like lectins"/>
    <property type="match status" value="1"/>
</dbReference>
<dbReference type="InterPro" id="IPR035992">
    <property type="entry name" value="Ricin_B-like_lectins"/>
</dbReference>
<feature type="non-terminal residue" evidence="1">
    <location>
        <position position="216"/>
    </location>
</feature>
<evidence type="ECO:0000313" key="2">
    <source>
        <dbReference type="Proteomes" id="UP000258309"/>
    </source>
</evidence>
<sequence length="216" mass="24810">MPLTLHPNTWYRLTNSELGPCYSLTIECLDLDTEPHEPNHPNNNVASLMMAKTCNSKRQYWQIRSHSSDDGTYELLNRYTLTKMRLDLGAFVLIPCMADIHRAENDNQKWKILPWTEAEGDETFKLVNGNGDKGHRCLHAGDIGRRPWLAEGDCPGQHWTFTPIRNIQEERFLVKEDLDMEERTASQGSNVVPGTINPDTNSYTSRVEDFILLFCQ</sequence>
<dbReference type="CDD" id="cd00161">
    <property type="entry name" value="beta-trefoil_Ricin-like"/>
    <property type="match status" value="1"/>
</dbReference>
<protein>
    <recommendedName>
        <fullName evidence="3">Ricin B lectin domain-containing protein</fullName>
    </recommendedName>
</protein>
<dbReference type="OrthoDB" id="9986966at2759"/>
<keyword evidence="2" id="KW-1185">Reference proteome</keyword>
<dbReference type="EMBL" id="NCSJ02000499">
    <property type="protein sequence ID" value="RFU24139.1"/>
    <property type="molecule type" value="Genomic_DNA"/>
</dbReference>
<proteinExistence type="predicted"/>
<comment type="caution">
    <text evidence="1">The sequence shown here is derived from an EMBL/GenBank/DDBJ whole genome shotgun (WGS) entry which is preliminary data.</text>
</comment>
<feature type="non-terminal residue" evidence="1">
    <location>
        <position position="1"/>
    </location>
</feature>